<organism evidence="1">
    <name type="scientific">marine sediment metagenome</name>
    <dbReference type="NCBI Taxonomy" id="412755"/>
    <lineage>
        <taxon>unclassified sequences</taxon>
        <taxon>metagenomes</taxon>
        <taxon>ecological metagenomes</taxon>
    </lineage>
</organism>
<protein>
    <recommendedName>
        <fullName evidence="2">Glycosyltransferase 2-like domain-containing protein</fullName>
    </recommendedName>
</protein>
<name>X1TVA1_9ZZZZ</name>
<evidence type="ECO:0008006" key="2">
    <source>
        <dbReference type="Google" id="ProtNLM"/>
    </source>
</evidence>
<accession>X1TVA1</accession>
<sequence length="179" mass="21534">MITKLNNIYSKYEKMTAFPIQDYVKECHFVPTCCLVVKKSLFKKYGFFDDRFISSGDLEYGNRIYQRGVDINYFPQIKVFHPARSSLIQLLKKSFRIGRGIQQLYKYYPNRFSDTKRNILSLRYFLPYKPWLYSKHLSNNLIWCKASLIQKSMFYFIGCLGKLFSHIGYIYEYLRNNHK</sequence>
<evidence type="ECO:0000313" key="1">
    <source>
        <dbReference type="EMBL" id="GAI95316.1"/>
    </source>
</evidence>
<dbReference type="EMBL" id="BARW01020752">
    <property type="protein sequence ID" value="GAI95316.1"/>
    <property type="molecule type" value="Genomic_DNA"/>
</dbReference>
<gene>
    <name evidence="1" type="ORF">S12H4_35001</name>
</gene>
<proteinExistence type="predicted"/>
<dbReference type="InterPro" id="IPR029044">
    <property type="entry name" value="Nucleotide-diphossugar_trans"/>
</dbReference>
<comment type="caution">
    <text evidence="1">The sequence shown here is derived from an EMBL/GenBank/DDBJ whole genome shotgun (WGS) entry which is preliminary data.</text>
</comment>
<dbReference type="AlphaFoldDB" id="X1TVA1"/>
<dbReference type="SUPFAM" id="SSF53448">
    <property type="entry name" value="Nucleotide-diphospho-sugar transferases"/>
    <property type="match status" value="1"/>
</dbReference>
<reference evidence="1" key="1">
    <citation type="journal article" date="2014" name="Front. Microbiol.">
        <title>High frequency of phylogenetically diverse reductive dehalogenase-homologous genes in deep subseafloor sedimentary metagenomes.</title>
        <authorList>
            <person name="Kawai M."/>
            <person name="Futagami T."/>
            <person name="Toyoda A."/>
            <person name="Takaki Y."/>
            <person name="Nishi S."/>
            <person name="Hori S."/>
            <person name="Arai W."/>
            <person name="Tsubouchi T."/>
            <person name="Morono Y."/>
            <person name="Uchiyama I."/>
            <person name="Ito T."/>
            <person name="Fujiyama A."/>
            <person name="Inagaki F."/>
            <person name="Takami H."/>
        </authorList>
    </citation>
    <scope>NUCLEOTIDE SEQUENCE</scope>
    <source>
        <strain evidence="1">Expedition CK06-06</strain>
    </source>
</reference>
<dbReference type="Gene3D" id="3.90.550.10">
    <property type="entry name" value="Spore Coat Polysaccharide Biosynthesis Protein SpsA, Chain A"/>
    <property type="match status" value="1"/>
</dbReference>